<comment type="similarity">
    <text evidence="1">Belongs to the LysR transcriptional regulatory family.</text>
</comment>
<evidence type="ECO:0000259" key="7">
    <source>
        <dbReference type="PROSITE" id="PS50931"/>
    </source>
</evidence>
<keyword evidence="5" id="KW-0804">Transcription</keyword>
<dbReference type="PANTHER" id="PTHR30346">
    <property type="entry name" value="TRANSCRIPTIONAL DUAL REGULATOR HCAR-RELATED"/>
    <property type="match status" value="1"/>
</dbReference>
<dbReference type="AlphaFoldDB" id="A0A0M3QA09"/>
<keyword evidence="4" id="KW-0010">Activator</keyword>
<dbReference type="InterPro" id="IPR036390">
    <property type="entry name" value="WH_DNA-bd_sf"/>
</dbReference>
<dbReference type="STRING" id="931089.CDES_10540"/>
<evidence type="ECO:0000256" key="3">
    <source>
        <dbReference type="ARBA" id="ARBA00023125"/>
    </source>
</evidence>
<gene>
    <name evidence="8" type="ORF">CDES_10540</name>
</gene>
<dbReference type="GO" id="GO:0003700">
    <property type="term" value="F:DNA-binding transcription factor activity"/>
    <property type="evidence" value="ECO:0007669"/>
    <property type="project" value="InterPro"/>
</dbReference>
<evidence type="ECO:0000256" key="5">
    <source>
        <dbReference type="ARBA" id="ARBA00023163"/>
    </source>
</evidence>
<dbReference type="Gene3D" id="3.40.190.290">
    <property type="match status" value="1"/>
</dbReference>
<dbReference type="EMBL" id="CP009220">
    <property type="protein sequence ID" value="ALC06483.1"/>
    <property type="molecule type" value="Genomic_DNA"/>
</dbReference>
<dbReference type="InterPro" id="IPR036388">
    <property type="entry name" value="WH-like_DNA-bd_sf"/>
</dbReference>
<evidence type="ECO:0000313" key="9">
    <source>
        <dbReference type="Proteomes" id="UP000068067"/>
    </source>
</evidence>
<dbReference type="GO" id="GO:0032993">
    <property type="term" value="C:protein-DNA complex"/>
    <property type="evidence" value="ECO:0007669"/>
    <property type="project" value="TreeGrafter"/>
</dbReference>
<sequence length="343" mass="37885">MKIDRITLDQMRFVVTIAEQGGFTRAAEYMNQSQSNLSRTVSLVERNIGVKIFDRTTRHFALSDEGEQFVRMARNVLEFYTREANYFRDYLNGVHGVLRIATLPSLAATFLPSLIVRFRQEFPDVRVEVTDFTAQEVLSRAVEGTIDLSITATDEDYIRDDPDRFDLLPLATEEFFCVLPTGHALANAEEVEWTQLRDESFVSFGDSSSVRRIVDRALASRDVQPAQTVSARSVSSVAGMCAAGIGASAAPGFVLPLMNVPGLVFRPFAGEPVTRTIGLVTPKGRTRTKAAVAFAQLLNTVNAKDLHLPERTTWHQGGGQRAKEHANSPSADAHTPDPRGRAQ</sequence>
<dbReference type="FunFam" id="1.10.10.10:FF:000001">
    <property type="entry name" value="LysR family transcriptional regulator"/>
    <property type="match status" value="1"/>
</dbReference>
<dbReference type="KEGG" id="cdx:CDES_10540"/>
<dbReference type="PANTHER" id="PTHR30346:SF28">
    <property type="entry name" value="HTH-TYPE TRANSCRIPTIONAL REGULATOR CYNR"/>
    <property type="match status" value="1"/>
</dbReference>
<evidence type="ECO:0000256" key="1">
    <source>
        <dbReference type="ARBA" id="ARBA00009437"/>
    </source>
</evidence>
<dbReference type="OrthoDB" id="7278199at2"/>
<name>A0A0M3QA09_9CORY</name>
<proteinExistence type="inferred from homology"/>
<feature type="compositionally biased region" description="Basic and acidic residues" evidence="6">
    <location>
        <begin position="334"/>
        <end position="343"/>
    </location>
</feature>
<accession>A0A0M3QA09</accession>
<dbReference type="Pfam" id="PF03466">
    <property type="entry name" value="LysR_substrate"/>
    <property type="match status" value="1"/>
</dbReference>
<keyword evidence="9" id="KW-1185">Reference proteome</keyword>
<protein>
    <submittedName>
        <fullName evidence="8">Transcriptional regulator</fullName>
    </submittedName>
</protein>
<evidence type="ECO:0000313" key="8">
    <source>
        <dbReference type="EMBL" id="ALC06483.1"/>
    </source>
</evidence>
<dbReference type="PROSITE" id="PS50931">
    <property type="entry name" value="HTH_LYSR"/>
    <property type="match status" value="1"/>
</dbReference>
<feature type="region of interest" description="Disordered" evidence="6">
    <location>
        <begin position="308"/>
        <end position="343"/>
    </location>
</feature>
<dbReference type="Gene3D" id="1.10.10.10">
    <property type="entry name" value="Winged helix-like DNA-binding domain superfamily/Winged helix DNA-binding domain"/>
    <property type="match status" value="1"/>
</dbReference>
<dbReference type="Pfam" id="PF00126">
    <property type="entry name" value="HTH_1"/>
    <property type="match status" value="1"/>
</dbReference>
<dbReference type="InterPro" id="IPR005119">
    <property type="entry name" value="LysR_subst-bd"/>
</dbReference>
<dbReference type="SUPFAM" id="SSF46785">
    <property type="entry name" value="Winged helix' DNA-binding domain"/>
    <property type="match status" value="1"/>
</dbReference>
<evidence type="ECO:0000256" key="2">
    <source>
        <dbReference type="ARBA" id="ARBA00023015"/>
    </source>
</evidence>
<organism evidence="8 9">
    <name type="scientific">Corynebacterium deserti GIMN1.010</name>
    <dbReference type="NCBI Taxonomy" id="931089"/>
    <lineage>
        <taxon>Bacteria</taxon>
        <taxon>Bacillati</taxon>
        <taxon>Actinomycetota</taxon>
        <taxon>Actinomycetes</taxon>
        <taxon>Mycobacteriales</taxon>
        <taxon>Corynebacteriaceae</taxon>
        <taxon>Corynebacterium</taxon>
    </lineage>
</organism>
<evidence type="ECO:0000256" key="4">
    <source>
        <dbReference type="ARBA" id="ARBA00023159"/>
    </source>
</evidence>
<feature type="domain" description="HTH lysR-type" evidence="7">
    <location>
        <begin position="6"/>
        <end position="63"/>
    </location>
</feature>
<dbReference type="InterPro" id="IPR000847">
    <property type="entry name" value="LysR_HTH_N"/>
</dbReference>
<dbReference type="CDD" id="cd08440">
    <property type="entry name" value="PBP2_LTTR_like_4"/>
    <property type="match status" value="1"/>
</dbReference>
<dbReference type="SUPFAM" id="SSF53850">
    <property type="entry name" value="Periplasmic binding protein-like II"/>
    <property type="match status" value="1"/>
</dbReference>
<keyword evidence="2" id="KW-0805">Transcription regulation</keyword>
<keyword evidence="3" id="KW-0238">DNA-binding</keyword>
<evidence type="ECO:0000256" key="6">
    <source>
        <dbReference type="SAM" id="MobiDB-lite"/>
    </source>
</evidence>
<dbReference type="GO" id="GO:0003677">
    <property type="term" value="F:DNA binding"/>
    <property type="evidence" value="ECO:0007669"/>
    <property type="project" value="UniProtKB-KW"/>
</dbReference>
<reference evidence="8 9" key="1">
    <citation type="submission" date="2014-08" db="EMBL/GenBank/DDBJ databases">
        <title>Complete genome sequence of Corynebacterium deserti GIMN1.010 (=DSM 45689), isolated from desert sand in western China.</title>
        <authorList>
            <person name="Ruckert C."/>
            <person name="Albersmeier A."/>
            <person name="Kalinowski J."/>
        </authorList>
    </citation>
    <scope>NUCLEOTIDE SEQUENCE [LARGE SCALE GENOMIC DNA]</scope>
    <source>
        <strain evidence="8 9">GIMN1.010</strain>
    </source>
</reference>
<dbReference type="Proteomes" id="UP000068067">
    <property type="component" value="Chromosome"/>
</dbReference>